<dbReference type="Proteomes" id="UP001269819">
    <property type="component" value="Unassembled WGS sequence"/>
</dbReference>
<name>A0ABU3VTF0_9GAMM</name>
<comment type="caution">
    <text evidence="1">The sequence shown here is derived from an EMBL/GenBank/DDBJ whole genome shotgun (WGS) entry which is preliminary data.</text>
</comment>
<reference evidence="1 2" key="1">
    <citation type="submission" date="2023-10" db="EMBL/GenBank/DDBJ databases">
        <title>Characteristics and mechanism of a salt-tolerant marine origin heterotrophic nitrifying- aerobic denitrifying bacteria Marinobacter xestospongiae HN1.</title>
        <authorList>
            <person name="Qi R."/>
        </authorList>
    </citation>
    <scope>NUCLEOTIDE SEQUENCE [LARGE SCALE GENOMIC DNA]</scope>
    <source>
        <strain evidence="1 2">HN1</strain>
    </source>
</reference>
<organism evidence="1 2">
    <name type="scientific">Marinobacter xestospongiae</name>
    <dbReference type="NCBI Taxonomy" id="994319"/>
    <lineage>
        <taxon>Bacteria</taxon>
        <taxon>Pseudomonadati</taxon>
        <taxon>Pseudomonadota</taxon>
        <taxon>Gammaproteobacteria</taxon>
        <taxon>Pseudomonadales</taxon>
        <taxon>Marinobacteraceae</taxon>
        <taxon>Marinobacter</taxon>
    </lineage>
</organism>
<evidence type="ECO:0008006" key="3">
    <source>
        <dbReference type="Google" id="ProtNLM"/>
    </source>
</evidence>
<evidence type="ECO:0000313" key="2">
    <source>
        <dbReference type="Proteomes" id="UP001269819"/>
    </source>
</evidence>
<keyword evidence="2" id="KW-1185">Reference proteome</keyword>
<dbReference type="EMBL" id="JAWIIJ010000002">
    <property type="protein sequence ID" value="MDV2077547.1"/>
    <property type="molecule type" value="Genomic_DNA"/>
</dbReference>
<dbReference type="RefSeq" id="WP_316972484.1">
    <property type="nucleotide sequence ID" value="NZ_JAWIIJ010000002.1"/>
</dbReference>
<proteinExistence type="predicted"/>
<gene>
    <name evidence="1" type="ORF">RYS15_02590</name>
</gene>
<accession>A0ABU3VTF0</accession>
<sequence>MDPENPDDGGITLQFCREQDGTTVLRFGCCKTPDSDTLIIPVREEYYVLNTVTLALLDGTPLPAAEFSASIDVDSWTWSWSARLPGNVLPLIAPGSSNRTEILATLNGEPLRLTVATIQRDRRFGEAWLRVSGRGRADVLAEPVAPVMAFNNPSERTAQQCLNDALTTNGVPLGWTLDWQIEDWLVPAGLWSHSGTWISAATRIAEAGGAYVQAHDTDQVLRILPRYPTLPWHWATTTPDVQLPEDVVEVEGIEWLERPDYNAVWIHGGDQGRADQIVRAGSGGNHPAPTVVDTLASDPAMTRQRGAAVLGDTGKQARISLRLPVLPETGLIRPGQFIEYHEQGQTHRGLVRSLSVRHAFPELWQTIGVETHE</sequence>
<protein>
    <recommendedName>
        <fullName evidence="3">Minor tail protein</fullName>
    </recommendedName>
</protein>
<evidence type="ECO:0000313" key="1">
    <source>
        <dbReference type="EMBL" id="MDV2077547.1"/>
    </source>
</evidence>